<dbReference type="EMBL" id="CM039426">
    <property type="protein sequence ID" value="KAI4356873.1"/>
    <property type="molecule type" value="Genomic_DNA"/>
</dbReference>
<gene>
    <name evidence="1" type="ORF">L6164_000858</name>
</gene>
<reference evidence="1 2" key="1">
    <citation type="journal article" date="2022" name="DNA Res.">
        <title>Chromosomal-level genome assembly of the orchid tree Bauhinia variegata (Leguminosae; Cercidoideae) supports the allotetraploid origin hypothesis of Bauhinia.</title>
        <authorList>
            <person name="Zhong Y."/>
            <person name="Chen Y."/>
            <person name="Zheng D."/>
            <person name="Pang J."/>
            <person name="Liu Y."/>
            <person name="Luo S."/>
            <person name="Meng S."/>
            <person name="Qian L."/>
            <person name="Wei D."/>
            <person name="Dai S."/>
            <person name="Zhou R."/>
        </authorList>
    </citation>
    <scope>NUCLEOTIDE SEQUENCE [LARGE SCALE GENOMIC DNA]</scope>
    <source>
        <strain evidence="1">BV-YZ2020</strain>
    </source>
</reference>
<name>A0ACB9Q7R1_BAUVA</name>
<protein>
    <submittedName>
        <fullName evidence="1">Uncharacterized protein</fullName>
    </submittedName>
</protein>
<evidence type="ECO:0000313" key="2">
    <source>
        <dbReference type="Proteomes" id="UP000828941"/>
    </source>
</evidence>
<keyword evidence="2" id="KW-1185">Reference proteome</keyword>
<evidence type="ECO:0000313" key="1">
    <source>
        <dbReference type="EMBL" id="KAI4356873.1"/>
    </source>
</evidence>
<sequence length="432" mass="49375">MGSSSTMRQNKLNPLERRPRLLKDFLDETSNSCSSSGFKSFPRKSIPPASSSSMRTLIEIDLNSRNSNSWNLSKLSSKSAFQTLVNAFKFKSISLSKVKSPSFLSRSLSRKLSRRNNSSRRENEKKASEIKITVKIKDIMRWKSFRDLVEEQCPSLDFALSPQHCTTTTATTGSTSSSSCNSNGSSWSDSDFTTTSWDGNFVEVAQNDVGFGKMFSPFVGKGKDWLEATTGKLSYAAVGAKEVLNSQEDEGQSPVSVLDVGEDEFSPFDQTLANIERRKQNFMQAIHKLENLAKLDYENLEQWLSLNENTDKDDEVEKMARQLLNCVKAKFSIQSYESNLLFDFFRYELDLRRNQTMNDDGFEWEILKMAEDWIDGSFVYEIQHSNRCAYIKEMDRRKEWSKFEEDQQELASQIGDAILHGLVNEFLLYDFP</sequence>
<proteinExistence type="predicted"/>
<organism evidence="1 2">
    <name type="scientific">Bauhinia variegata</name>
    <name type="common">Purple orchid tree</name>
    <name type="synonym">Phanera variegata</name>
    <dbReference type="NCBI Taxonomy" id="167791"/>
    <lineage>
        <taxon>Eukaryota</taxon>
        <taxon>Viridiplantae</taxon>
        <taxon>Streptophyta</taxon>
        <taxon>Embryophyta</taxon>
        <taxon>Tracheophyta</taxon>
        <taxon>Spermatophyta</taxon>
        <taxon>Magnoliopsida</taxon>
        <taxon>eudicotyledons</taxon>
        <taxon>Gunneridae</taxon>
        <taxon>Pentapetalae</taxon>
        <taxon>rosids</taxon>
        <taxon>fabids</taxon>
        <taxon>Fabales</taxon>
        <taxon>Fabaceae</taxon>
        <taxon>Cercidoideae</taxon>
        <taxon>Cercideae</taxon>
        <taxon>Bauhiniinae</taxon>
        <taxon>Bauhinia</taxon>
    </lineage>
</organism>
<accession>A0ACB9Q7R1</accession>
<dbReference type="Proteomes" id="UP000828941">
    <property type="component" value="Chromosome 1"/>
</dbReference>
<comment type="caution">
    <text evidence="1">The sequence shown here is derived from an EMBL/GenBank/DDBJ whole genome shotgun (WGS) entry which is preliminary data.</text>
</comment>